<organism evidence="2 3">
    <name type="scientific">Adineta ricciae</name>
    <name type="common">Rotifer</name>
    <dbReference type="NCBI Taxonomy" id="249248"/>
    <lineage>
        <taxon>Eukaryota</taxon>
        <taxon>Metazoa</taxon>
        <taxon>Spiralia</taxon>
        <taxon>Gnathifera</taxon>
        <taxon>Rotifera</taxon>
        <taxon>Eurotatoria</taxon>
        <taxon>Bdelloidea</taxon>
        <taxon>Adinetida</taxon>
        <taxon>Adinetidae</taxon>
        <taxon>Adineta</taxon>
    </lineage>
</organism>
<dbReference type="EMBL" id="CAJNOR010008677">
    <property type="protein sequence ID" value="CAF1636128.1"/>
    <property type="molecule type" value="Genomic_DNA"/>
</dbReference>
<gene>
    <name evidence="2" type="ORF">XAT740_LOCUS52506</name>
</gene>
<accession>A0A816DE61</accession>
<reference evidence="2" key="1">
    <citation type="submission" date="2021-02" db="EMBL/GenBank/DDBJ databases">
        <authorList>
            <person name="Nowell W R."/>
        </authorList>
    </citation>
    <scope>NUCLEOTIDE SEQUENCE</scope>
</reference>
<sequence>MNRRNISLFVKAKTYWKAINLFKSVPPSVDEFDLRNEIISTRIYIILLIISLTILFLYNSLTNITNTSHKQRPTFKEYGLLYEIYPETLTCPCTNISTNYEEFVQINYTLHQVCTSVFVTEEWLLYLAQIQLHHQHLMNDEFLKVGVRSFQALTALCQIVRQTISNSLNQFYSNQYVSAAVTPVETFTLSIQPLIDQFKLSTKNNFLFSFNLIRNTTAVNHIISALGLNYIFPSHMPSITRPISTTYNGCSCSKSPYCAKEYPVKNDPTGPPPFIIPKFYIGCYLIEALLQSTLECFYNEICIKEIQSYIGNISSIRVTPLNPSLPSSYSVKSTIQHLVDHFMIEQWYSSIIYEKYYNFCQPKQCIYTYKTKNSIIYIVTILFGLIGGLMTVLKLVVPLLVRFIAWIIVKRRRRIIPQTPTIDT</sequence>
<name>A0A816DE61_ADIRI</name>
<keyword evidence="1" id="KW-1133">Transmembrane helix</keyword>
<dbReference type="AlphaFoldDB" id="A0A816DE61"/>
<keyword evidence="1" id="KW-0472">Membrane</keyword>
<evidence type="ECO:0000313" key="2">
    <source>
        <dbReference type="EMBL" id="CAF1636128.1"/>
    </source>
</evidence>
<proteinExistence type="predicted"/>
<evidence type="ECO:0000256" key="1">
    <source>
        <dbReference type="SAM" id="Phobius"/>
    </source>
</evidence>
<feature type="transmembrane region" description="Helical" evidence="1">
    <location>
        <begin position="43"/>
        <end position="61"/>
    </location>
</feature>
<dbReference type="Proteomes" id="UP000663828">
    <property type="component" value="Unassembled WGS sequence"/>
</dbReference>
<comment type="caution">
    <text evidence="2">The sequence shown here is derived from an EMBL/GenBank/DDBJ whole genome shotgun (WGS) entry which is preliminary data.</text>
</comment>
<protein>
    <submittedName>
        <fullName evidence="2">Uncharacterized protein</fullName>
    </submittedName>
</protein>
<keyword evidence="1" id="KW-0812">Transmembrane</keyword>
<keyword evidence="3" id="KW-1185">Reference proteome</keyword>
<feature type="transmembrane region" description="Helical" evidence="1">
    <location>
        <begin position="375"/>
        <end position="408"/>
    </location>
</feature>
<evidence type="ECO:0000313" key="3">
    <source>
        <dbReference type="Proteomes" id="UP000663828"/>
    </source>
</evidence>